<evidence type="ECO:0000313" key="2">
    <source>
        <dbReference type="EMBL" id="PPQ84931.1"/>
    </source>
</evidence>
<proteinExistence type="predicted"/>
<accession>A0A409X2F5</accession>
<feature type="compositionally biased region" description="Low complexity" evidence="1">
    <location>
        <begin position="468"/>
        <end position="494"/>
    </location>
</feature>
<organism evidence="2 3">
    <name type="scientific">Gymnopilus dilepis</name>
    <dbReference type="NCBI Taxonomy" id="231916"/>
    <lineage>
        <taxon>Eukaryota</taxon>
        <taxon>Fungi</taxon>
        <taxon>Dikarya</taxon>
        <taxon>Basidiomycota</taxon>
        <taxon>Agaricomycotina</taxon>
        <taxon>Agaricomycetes</taxon>
        <taxon>Agaricomycetidae</taxon>
        <taxon>Agaricales</taxon>
        <taxon>Agaricineae</taxon>
        <taxon>Hymenogastraceae</taxon>
        <taxon>Gymnopilus</taxon>
    </lineage>
</organism>
<name>A0A409X2F5_9AGAR</name>
<dbReference type="InParanoid" id="A0A409X2F5"/>
<feature type="region of interest" description="Disordered" evidence="1">
    <location>
        <begin position="421"/>
        <end position="494"/>
    </location>
</feature>
<feature type="region of interest" description="Disordered" evidence="1">
    <location>
        <begin position="353"/>
        <end position="389"/>
    </location>
</feature>
<feature type="compositionally biased region" description="Basic and acidic residues" evidence="1">
    <location>
        <begin position="435"/>
        <end position="446"/>
    </location>
</feature>
<feature type="compositionally biased region" description="Low complexity" evidence="1">
    <location>
        <begin position="120"/>
        <end position="129"/>
    </location>
</feature>
<sequence>MNVVEPDVKRATDTGMDIDIDIDINSDQPFSFSALPLPLPTPPTKTNSVSASGSSTEASLSGQAALDGTMDVDATFYGAQAAEGADHESRQSLSALTPSVPSPALSQTQSQPRALAGSQSLPAPASPSSSPSPPPSPSPLTPQNPHNRTSSSALSSPGTTSTFSSSASSAVHGEAPPSRTMSTLASPVAYAAPPLDGSAVPATGQDDVAGALGSDVAQDDDDGHSIPAVLVDKGKGKEKPDEGGEQEEEIVITNGFFNKADFDFDWDEEADRFYNGEYDDEFGGYYEDEDEDEDDSDFWDSEEDEYSDEEEDEDESESEEGKEKKKSKIKVLDEFGFDMLSFARMLIESGEMEKIQREARQTSPTPLGSSSVSTSPTPEPLDPDFPEIDDMDDVSIEEINKQLKGLKIVKFERISENAEKFTFDWTDSGGEEEEGREKEKELKEVQETNVPRLVVTDASPPQSPVRRSTALPSAKTPAPLAPLATSTSSIRPPSSSFTFTFTLPLSKLPLPPPQPFPAQSIPASERLQVPPV</sequence>
<reference evidence="2 3" key="1">
    <citation type="journal article" date="2018" name="Evol. Lett.">
        <title>Horizontal gene cluster transfer increased hallucinogenic mushroom diversity.</title>
        <authorList>
            <person name="Reynolds H.T."/>
            <person name="Vijayakumar V."/>
            <person name="Gluck-Thaler E."/>
            <person name="Korotkin H.B."/>
            <person name="Matheny P.B."/>
            <person name="Slot J.C."/>
        </authorList>
    </citation>
    <scope>NUCLEOTIDE SEQUENCE [LARGE SCALE GENOMIC DNA]</scope>
    <source>
        <strain evidence="2 3">SRW20</strain>
    </source>
</reference>
<feature type="non-terminal residue" evidence="2">
    <location>
        <position position="532"/>
    </location>
</feature>
<feature type="compositionally biased region" description="Low complexity" evidence="1">
    <location>
        <begin position="149"/>
        <end position="169"/>
    </location>
</feature>
<feature type="compositionally biased region" description="Low complexity" evidence="1">
    <location>
        <begin position="362"/>
        <end position="376"/>
    </location>
</feature>
<dbReference type="Proteomes" id="UP000284706">
    <property type="component" value="Unassembled WGS sequence"/>
</dbReference>
<feature type="compositionally biased region" description="Basic and acidic residues" evidence="1">
    <location>
        <begin position="232"/>
        <end position="242"/>
    </location>
</feature>
<evidence type="ECO:0000256" key="1">
    <source>
        <dbReference type="SAM" id="MobiDB-lite"/>
    </source>
</evidence>
<comment type="caution">
    <text evidence="2">The sequence shown here is derived from an EMBL/GenBank/DDBJ whole genome shotgun (WGS) entry which is preliminary data.</text>
</comment>
<feature type="compositionally biased region" description="Polar residues" evidence="1">
    <location>
        <begin position="91"/>
        <end position="112"/>
    </location>
</feature>
<feature type="compositionally biased region" description="Low complexity" evidence="1">
    <location>
        <begin position="44"/>
        <end position="62"/>
    </location>
</feature>
<feature type="region of interest" description="Disordered" evidence="1">
    <location>
        <begin position="508"/>
        <end position="532"/>
    </location>
</feature>
<feature type="region of interest" description="Disordered" evidence="1">
    <location>
        <begin position="29"/>
        <end position="63"/>
    </location>
</feature>
<feature type="compositionally biased region" description="Pro residues" evidence="1">
    <location>
        <begin position="130"/>
        <end position="142"/>
    </location>
</feature>
<protein>
    <submittedName>
        <fullName evidence="2">Uncharacterized protein</fullName>
    </submittedName>
</protein>
<dbReference type="EMBL" id="NHYE01004376">
    <property type="protein sequence ID" value="PPQ84931.1"/>
    <property type="molecule type" value="Genomic_DNA"/>
</dbReference>
<feature type="compositionally biased region" description="Acidic residues" evidence="1">
    <location>
        <begin position="277"/>
        <end position="320"/>
    </location>
</feature>
<gene>
    <name evidence="2" type="ORF">CVT26_008266</name>
</gene>
<dbReference type="AlphaFoldDB" id="A0A409X2F5"/>
<keyword evidence="3" id="KW-1185">Reference proteome</keyword>
<feature type="region of interest" description="Disordered" evidence="1">
    <location>
        <begin position="82"/>
        <end position="252"/>
    </location>
</feature>
<feature type="region of interest" description="Disordered" evidence="1">
    <location>
        <begin position="276"/>
        <end position="327"/>
    </location>
</feature>
<evidence type="ECO:0000313" key="3">
    <source>
        <dbReference type="Proteomes" id="UP000284706"/>
    </source>
</evidence>